<dbReference type="InterPro" id="IPR007691">
    <property type="entry name" value="LpxD"/>
</dbReference>
<feature type="domain" description="UDP-3-O-[3-hydroxymyristoyl] glucosamine N-acyltransferase non-repeat region" evidence="8">
    <location>
        <begin position="22"/>
        <end position="88"/>
    </location>
</feature>
<dbReference type="Pfam" id="PF00132">
    <property type="entry name" value="Hexapep"/>
    <property type="match status" value="3"/>
</dbReference>
<proteinExistence type="inferred from homology"/>
<reference evidence="9 10" key="1">
    <citation type="submission" date="2020-08" db="EMBL/GenBank/DDBJ databases">
        <title>Acidobacteriota in marine sediments use diverse sulfur dissimilation pathways.</title>
        <authorList>
            <person name="Wasmund K."/>
        </authorList>
    </citation>
    <scope>NUCLEOTIDE SEQUENCE [LARGE SCALE GENOMIC DNA]</scope>
    <source>
        <strain evidence="9">MAG AM4</strain>
    </source>
</reference>
<dbReference type="HAMAP" id="MF_00523">
    <property type="entry name" value="LpxD"/>
    <property type="match status" value="1"/>
</dbReference>
<accession>A0A8J7C1D3</accession>
<dbReference type="InterPro" id="IPR011004">
    <property type="entry name" value="Trimer_LpxA-like_sf"/>
</dbReference>
<keyword evidence="1 7" id="KW-0444">Lipid biosynthesis</keyword>
<dbReference type="Gene3D" id="3.40.1390.10">
    <property type="entry name" value="MurE/MurF, N-terminal domain"/>
    <property type="match status" value="1"/>
</dbReference>
<dbReference type="GO" id="GO:0103118">
    <property type="term" value="F:UDP-3-O-[(3R)-3-hydroxyacyl]-glucosamine N-acyltransferase activity"/>
    <property type="evidence" value="ECO:0007669"/>
    <property type="project" value="UniProtKB-EC"/>
</dbReference>
<keyword evidence="2 7" id="KW-0441">Lipid A biosynthesis</keyword>
<comment type="function">
    <text evidence="7">Catalyzes the N-acylation of UDP-3-O-acylglucosamine using 3-hydroxyacyl-ACP as the acyl donor. Is involved in the biosynthesis of lipid A, a phosphorylated glycolipid that anchors the lipopolysaccharide to the outer membrane of the cell.</text>
</comment>
<evidence type="ECO:0000256" key="1">
    <source>
        <dbReference type="ARBA" id="ARBA00022516"/>
    </source>
</evidence>
<dbReference type="InterPro" id="IPR001451">
    <property type="entry name" value="Hexapep"/>
</dbReference>
<keyword evidence="6 7" id="KW-0012">Acyltransferase</keyword>
<dbReference type="AlphaFoldDB" id="A0A8J7C1D3"/>
<comment type="catalytic activity">
    <reaction evidence="7">
        <text>a UDP-3-O-[(3R)-3-hydroxyacyl]-alpha-D-glucosamine + a (3R)-hydroxyacyl-[ACP] = a UDP-2-N,3-O-bis[(3R)-3-hydroxyacyl]-alpha-D-glucosamine + holo-[ACP] + H(+)</text>
        <dbReference type="Rhea" id="RHEA:53836"/>
        <dbReference type="Rhea" id="RHEA-COMP:9685"/>
        <dbReference type="Rhea" id="RHEA-COMP:9945"/>
        <dbReference type="ChEBI" id="CHEBI:15378"/>
        <dbReference type="ChEBI" id="CHEBI:64479"/>
        <dbReference type="ChEBI" id="CHEBI:78827"/>
        <dbReference type="ChEBI" id="CHEBI:137740"/>
        <dbReference type="ChEBI" id="CHEBI:137748"/>
        <dbReference type="EC" id="2.3.1.191"/>
    </reaction>
</comment>
<dbReference type="Gene3D" id="2.160.10.10">
    <property type="entry name" value="Hexapeptide repeat proteins"/>
    <property type="match status" value="1"/>
</dbReference>
<dbReference type="GO" id="GO:0016020">
    <property type="term" value="C:membrane"/>
    <property type="evidence" value="ECO:0007669"/>
    <property type="project" value="GOC"/>
</dbReference>
<evidence type="ECO:0000256" key="4">
    <source>
        <dbReference type="ARBA" id="ARBA00022737"/>
    </source>
</evidence>
<dbReference type="PANTHER" id="PTHR43378">
    <property type="entry name" value="UDP-3-O-ACYLGLUCOSAMINE N-ACYLTRANSFERASE"/>
    <property type="match status" value="1"/>
</dbReference>
<comment type="similarity">
    <text evidence="7">Belongs to the transferase hexapeptide repeat family. LpxD subfamily.</text>
</comment>
<dbReference type="PANTHER" id="PTHR43378:SF2">
    <property type="entry name" value="UDP-3-O-ACYLGLUCOSAMINE N-ACYLTRANSFERASE 1, MITOCHONDRIAL-RELATED"/>
    <property type="match status" value="1"/>
</dbReference>
<evidence type="ECO:0000256" key="6">
    <source>
        <dbReference type="ARBA" id="ARBA00023315"/>
    </source>
</evidence>
<dbReference type="Pfam" id="PF04613">
    <property type="entry name" value="LpxD"/>
    <property type="match status" value="1"/>
</dbReference>
<comment type="subunit">
    <text evidence="7">Homotrimer.</text>
</comment>
<dbReference type="UniPathway" id="UPA00973"/>
<dbReference type="GO" id="GO:0009245">
    <property type="term" value="P:lipid A biosynthetic process"/>
    <property type="evidence" value="ECO:0007669"/>
    <property type="project" value="UniProtKB-UniRule"/>
</dbReference>
<dbReference type="SUPFAM" id="SSF51161">
    <property type="entry name" value="Trimeric LpxA-like enzymes"/>
    <property type="match status" value="1"/>
</dbReference>
<dbReference type="InterPro" id="IPR020573">
    <property type="entry name" value="UDP_GlcNAc_AcTrfase_non-rep"/>
</dbReference>
<comment type="caution">
    <text evidence="9">The sequence shown here is derived from an EMBL/GenBank/DDBJ whole genome shotgun (WGS) entry which is preliminary data.</text>
</comment>
<sequence>MKRFSLLQLAEKFGGEVAGDRDRQIEGVATLEAAGPGDLAFFTNSRYLEKARNSEAGAILVREGTELPGKTLLVVEDPSTTLAELLELFHPVELPEAGVSDDARVSDDVDIGAGVTIGPFAVIEAGCRIGDGARVGAGAFVGNGSQVGAGSVLMPGVVVYPGTVIGKACLIHSGVILGGDGFGFATRSGLHRKIPQVGRVVVEDQVEIGANSTVDRGALGDTRIGAGSKIDNLVMIAHGVTIGPSCLLAGQAGIAGSTRLGKGVTFAGQAGAAGHLTIGDGSVVAAKSAVFTDIPDGSFVAGVPAADHREWKKSVVVQKRLPEMRAELKRLARKIRQLEQDRNQED</sequence>
<keyword evidence="4 7" id="KW-0677">Repeat</keyword>
<evidence type="ECO:0000313" key="10">
    <source>
        <dbReference type="Proteomes" id="UP000648239"/>
    </source>
</evidence>
<protein>
    <recommendedName>
        <fullName evidence="7">UDP-3-O-acylglucosamine N-acyltransferase</fullName>
        <ecNumber evidence="7">2.3.1.191</ecNumber>
    </recommendedName>
</protein>
<keyword evidence="5 7" id="KW-0443">Lipid metabolism</keyword>
<evidence type="ECO:0000256" key="3">
    <source>
        <dbReference type="ARBA" id="ARBA00022679"/>
    </source>
</evidence>
<evidence type="ECO:0000256" key="2">
    <source>
        <dbReference type="ARBA" id="ARBA00022556"/>
    </source>
</evidence>
<dbReference type="Proteomes" id="UP000648239">
    <property type="component" value="Unassembled WGS sequence"/>
</dbReference>
<dbReference type="EC" id="2.3.1.191" evidence="7"/>
<evidence type="ECO:0000256" key="7">
    <source>
        <dbReference type="HAMAP-Rule" id="MF_00523"/>
    </source>
</evidence>
<evidence type="ECO:0000313" key="9">
    <source>
        <dbReference type="EMBL" id="MBD3867095.1"/>
    </source>
</evidence>
<organism evidence="9 10">
    <name type="scientific">Candidatus Polarisedimenticola svalbardensis</name>
    <dbReference type="NCBI Taxonomy" id="2886004"/>
    <lineage>
        <taxon>Bacteria</taxon>
        <taxon>Pseudomonadati</taxon>
        <taxon>Acidobacteriota</taxon>
        <taxon>Candidatus Polarisedimenticolia</taxon>
        <taxon>Candidatus Polarisedimenticolales</taxon>
        <taxon>Candidatus Polarisedimenticolaceae</taxon>
        <taxon>Candidatus Polarisedimenticola</taxon>
    </lineage>
</organism>
<dbReference type="CDD" id="cd03352">
    <property type="entry name" value="LbH_LpxD"/>
    <property type="match status" value="1"/>
</dbReference>
<evidence type="ECO:0000259" key="8">
    <source>
        <dbReference type="Pfam" id="PF04613"/>
    </source>
</evidence>
<comment type="pathway">
    <text evidence="7">Bacterial outer membrane biogenesis; LPS lipid A biosynthesis.</text>
</comment>
<dbReference type="NCBIfam" id="TIGR01853">
    <property type="entry name" value="lipid_A_lpxD"/>
    <property type="match status" value="1"/>
</dbReference>
<dbReference type="GO" id="GO:0016410">
    <property type="term" value="F:N-acyltransferase activity"/>
    <property type="evidence" value="ECO:0007669"/>
    <property type="project" value="InterPro"/>
</dbReference>
<keyword evidence="3 7" id="KW-0808">Transferase</keyword>
<feature type="active site" description="Proton acceptor" evidence="7">
    <location>
        <position position="238"/>
    </location>
</feature>
<name>A0A8J7C1D3_9BACT</name>
<dbReference type="EMBL" id="JACXWD010000006">
    <property type="protein sequence ID" value="MBD3867095.1"/>
    <property type="molecule type" value="Genomic_DNA"/>
</dbReference>
<evidence type="ECO:0000256" key="5">
    <source>
        <dbReference type="ARBA" id="ARBA00023098"/>
    </source>
</evidence>
<gene>
    <name evidence="7 9" type="primary">lpxD</name>
    <name evidence="9" type="ORF">IFK94_03135</name>
</gene>
<dbReference type="NCBIfam" id="NF002060">
    <property type="entry name" value="PRK00892.1"/>
    <property type="match status" value="1"/>
</dbReference>